<reference evidence="3" key="1">
    <citation type="journal article" date="2019" name="Int. J. Syst. Evol. Microbiol.">
        <title>The Global Catalogue of Microorganisms (GCM) 10K type strain sequencing project: providing services to taxonomists for standard genome sequencing and annotation.</title>
        <authorList>
            <consortium name="The Broad Institute Genomics Platform"/>
            <consortium name="The Broad Institute Genome Sequencing Center for Infectious Disease"/>
            <person name="Wu L."/>
            <person name="Ma J."/>
        </authorList>
    </citation>
    <scope>NUCLEOTIDE SEQUENCE [LARGE SCALE GENOMIC DNA]</scope>
    <source>
        <strain evidence="3">CGMCC 4.7275</strain>
    </source>
</reference>
<feature type="region of interest" description="Disordered" evidence="1">
    <location>
        <begin position="120"/>
        <end position="151"/>
    </location>
</feature>
<dbReference type="EMBL" id="BMMV01000006">
    <property type="protein sequence ID" value="GGJ90555.1"/>
    <property type="molecule type" value="Genomic_DNA"/>
</dbReference>
<gene>
    <name evidence="2" type="ORF">GCM10011583_22470</name>
</gene>
<proteinExistence type="predicted"/>
<dbReference type="Proteomes" id="UP000660265">
    <property type="component" value="Unassembled WGS sequence"/>
</dbReference>
<sequence length="151" mass="15695">MAAEAEGGTGAPYTDAARARLEMAFAAYELAELARTAVPIGEYELRPDGTARSAGSASADAAQVLAAALRFCEAAAAFERFGEEPRSGETKAPAGVGSWWRPYLAAAPLEAARDLDDWVLRHQDGDRDPGAAPVSGGLVRRTDPPRPGIGG</sequence>
<keyword evidence="3" id="KW-1185">Reference proteome</keyword>
<organism evidence="2 3">
    <name type="scientific">Streptomyces camponoticapitis</name>
    <dbReference type="NCBI Taxonomy" id="1616125"/>
    <lineage>
        <taxon>Bacteria</taxon>
        <taxon>Bacillati</taxon>
        <taxon>Actinomycetota</taxon>
        <taxon>Actinomycetes</taxon>
        <taxon>Kitasatosporales</taxon>
        <taxon>Streptomycetaceae</taxon>
        <taxon>Streptomyces</taxon>
    </lineage>
</organism>
<feature type="compositionally biased region" description="Basic and acidic residues" evidence="1">
    <location>
        <begin position="120"/>
        <end position="129"/>
    </location>
</feature>
<dbReference type="RefSeq" id="WP_189107249.1">
    <property type="nucleotide sequence ID" value="NZ_BMMV01000006.1"/>
</dbReference>
<protein>
    <submittedName>
        <fullName evidence="2">Uncharacterized protein</fullName>
    </submittedName>
</protein>
<comment type="caution">
    <text evidence="2">The sequence shown here is derived from an EMBL/GenBank/DDBJ whole genome shotgun (WGS) entry which is preliminary data.</text>
</comment>
<name>A0ABQ2E2M8_9ACTN</name>
<accession>A0ABQ2E2M8</accession>
<evidence type="ECO:0000256" key="1">
    <source>
        <dbReference type="SAM" id="MobiDB-lite"/>
    </source>
</evidence>
<evidence type="ECO:0000313" key="3">
    <source>
        <dbReference type="Proteomes" id="UP000660265"/>
    </source>
</evidence>
<evidence type="ECO:0000313" key="2">
    <source>
        <dbReference type="EMBL" id="GGJ90555.1"/>
    </source>
</evidence>